<organism evidence="1">
    <name type="scientific">Strombidium inclinatum</name>
    <dbReference type="NCBI Taxonomy" id="197538"/>
    <lineage>
        <taxon>Eukaryota</taxon>
        <taxon>Sar</taxon>
        <taxon>Alveolata</taxon>
        <taxon>Ciliophora</taxon>
        <taxon>Intramacronucleata</taxon>
        <taxon>Spirotrichea</taxon>
        <taxon>Oligotrichia</taxon>
        <taxon>Strombidiidae</taxon>
        <taxon>Strombidium</taxon>
    </lineage>
</organism>
<evidence type="ECO:0000313" key="1">
    <source>
        <dbReference type="EMBL" id="CAE0322292.1"/>
    </source>
</evidence>
<protein>
    <submittedName>
        <fullName evidence="1">Uncharacterized protein</fullName>
    </submittedName>
</protein>
<proteinExistence type="predicted"/>
<dbReference type="AlphaFoldDB" id="A0A7S3IGL0"/>
<gene>
    <name evidence="1" type="ORF">SINC0208_LOCUS2875</name>
</gene>
<name>A0A7S3IGL0_9SPIT</name>
<sequence>MAVHFPVAAHFPMAVPFSVAGDVCTVRILGYFYLTFAVAVLPSQRVAIRSFVGSKLRGLIVRRVNDLWPHRVLPPLDFSKIFRNLLDEEGRVLGYRVFPPLEELLVHRLRLAFLQVEQDHLFGEVRLHVVDLRRDRLVVHLRRRHLIALEHGIHKLADALTRSARSLHLEAFKVEAHLLKRLANVSRRATLETQLR</sequence>
<dbReference type="EMBL" id="HBIH01006941">
    <property type="protein sequence ID" value="CAE0322292.1"/>
    <property type="molecule type" value="Transcribed_RNA"/>
</dbReference>
<reference evidence="1" key="1">
    <citation type="submission" date="2021-01" db="EMBL/GenBank/DDBJ databases">
        <authorList>
            <person name="Corre E."/>
            <person name="Pelletier E."/>
            <person name="Niang G."/>
            <person name="Scheremetjew M."/>
            <person name="Finn R."/>
            <person name="Kale V."/>
            <person name="Holt S."/>
            <person name="Cochrane G."/>
            <person name="Meng A."/>
            <person name="Brown T."/>
            <person name="Cohen L."/>
        </authorList>
    </citation>
    <scope>NUCLEOTIDE SEQUENCE</scope>
    <source>
        <strain evidence="1">S3</strain>
    </source>
</reference>
<accession>A0A7S3IGL0</accession>